<feature type="transmembrane region" description="Helical" evidence="2">
    <location>
        <begin position="93"/>
        <end position="112"/>
    </location>
</feature>
<reference evidence="3" key="2">
    <citation type="submission" date="2022-10" db="EMBL/GenBank/DDBJ databases">
        <authorList>
            <consortium name="ENA_rothamsted_submissions"/>
            <consortium name="culmorum"/>
            <person name="King R."/>
        </authorList>
    </citation>
    <scope>NUCLEOTIDE SEQUENCE</scope>
</reference>
<keyword evidence="2" id="KW-1133">Transmembrane helix</keyword>
<accession>A0A9P0NK73</accession>
<keyword evidence="2" id="KW-0812">Transmembrane</keyword>
<sequence>MSCMRARAEKPGPRYVVECGGDGGGNDDDDDDDVDGGGDGACVRAVAKGVRARCARGCVCVRARPEVGERTRLDALEHRQTDDGRYAPYNNNIILLLLLLYFIMVLYTYYYYDNGFVRNVPVISPRTEVDTPSLRLVCGITVKSASAYLTSVFLIFHDRSGAPAMQQICRVSNPTGGGTRIPHVRPGSPKRHVVWA</sequence>
<dbReference type="EMBL" id="OU899035">
    <property type="protein sequence ID" value="CAH1724886.1"/>
    <property type="molecule type" value="Genomic_DNA"/>
</dbReference>
<evidence type="ECO:0000313" key="3">
    <source>
        <dbReference type="EMBL" id="CAH1724886.1"/>
    </source>
</evidence>
<evidence type="ECO:0000256" key="2">
    <source>
        <dbReference type="SAM" id="Phobius"/>
    </source>
</evidence>
<feature type="region of interest" description="Disordered" evidence="1">
    <location>
        <begin position="1"/>
        <end position="32"/>
    </location>
</feature>
<evidence type="ECO:0000313" key="4">
    <source>
        <dbReference type="Proteomes" id="UP001154329"/>
    </source>
</evidence>
<dbReference type="AlphaFoldDB" id="A0A9P0NK73"/>
<reference evidence="3" key="1">
    <citation type="submission" date="2022-02" db="EMBL/GenBank/DDBJ databases">
        <authorList>
            <person name="King R."/>
        </authorList>
    </citation>
    <scope>NUCLEOTIDE SEQUENCE</scope>
</reference>
<keyword evidence="2" id="KW-0472">Membrane</keyword>
<feature type="compositionally biased region" description="Basic and acidic residues" evidence="1">
    <location>
        <begin position="1"/>
        <end position="12"/>
    </location>
</feature>
<name>A0A9P0NK73_APHGO</name>
<gene>
    <name evidence="3" type="ORF">APHIGO_LOCUS6092</name>
</gene>
<evidence type="ECO:0000256" key="1">
    <source>
        <dbReference type="SAM" id="MobiDB-lite"/>
    </source>
</evidence>
<feature type="transmembrane region" description="Helical" evidence="2">
    <location>
        <begin position="132"/>
        <end position="156"/>
    </location>
</feature>
<keyword evidence="4" id="KW-1185">Reference proteome</keyword>
<protein>
    <submittedName>
        <fullName evidence="3">Uncharacterized protein</fullName>
    </submittedName>
</protein>
<dbReference type="Proteomes" id="UP001154329">
    <property type="component" value="Chromosome 2"/>
</dbReference>
<organism evidence="3 4">
    <name type="scientific">Aphis gossypii</name>
    <name type="common">Cotton aphid</name>
    <dbReference type="NCBI Taxonomy" id="80765"/>
    <lineage>
        <taxon>Eukaryota</taxon>
        <taxon>Metazoa</taxon>
        <taxon>Ecdysozoa</taxon>
        <taxon>Arthropoda</taxon>
        <taxon>Hexapoda</taxon>
        <taxon>Insecta</taxon>
        <taxon>Pterygota</taxon>
        <taxon>Neoptera</taxon>
        <taxon>Paraneoptera</taxon>
        <taxon>Hemiptera</taxon>
        <taxon>Sternorrhyncha</taxon>
        <taxon>Aphidomorpha</taxon>
        <taxon>Aphidoidea</taxon>
        <taxon>Aphididae</taxon>
        <taxon>Aphidini</taxon>
        <taxon>Aphis</taxon>
        <taxon>Aphis</taxon>
    </lineage>
</organism>
<proteinExistence type="predicted"/>